<evidence type="ECO:0000259" key="5">
    <source>
        <dbReference type="PROSITE" id="PS50937"/>
    </source>
</evidence>
<evidence type="ECO:0000256" key="4">
    <source>
        <dbReference type="ARBA" id="ARBA00023163"/>
    </source>
</evidence>
<dbReference type="PANTHER" id="PTHR30204">
    <property type="entry name" value="REDOX-CYCLING DRUG-SENSING TRANSCRIPTIONAL ACTIVATOR SOXR"/>
    <property type="match status" value="1"/>
</dbReference>
<evidence type="ECO:0000256" key="1">
    <source>
        <dbReference type="ARBA" id="ARBA00022491"/>
    </source>
</evidence>
<dbReference type="GO" id="GO:0003700">
    <property type="term" value="F:DNA-binding transcription factor activity"/>
    <property type="evidence" value="ECO:0007669"/>
    <property type="project" value="InterPro"/>
</dbReference>
<reference evidence="6 7" key="1">
    <citation type="journal article" date="2019" name="ACS Chem. Biol.">
        <title>Identification and Mobilization of a Cryptic Antibiotic Biosynthesis Gene Locus from a Human-Pathogenic Nocardia Isolate.</title>
        <authorList>
            <person name="Herisse M."/>
            <person name="Ishida K."/>
            <person name="Porter J.L."/>
            <person name="Howden B."/>
            <person name="Hertweck C."/>
            <person name="Stinear T.P."/>
            <person name="Pidot S.J."/>
        </authorList>
    </citation>
    <scope>NUCLEOTIDE SEQUENCE [LARGE SCALE GENOMIC DNA]</scope>
    <source>
        <strain evidence="6 7">AUSMDU00012717</strain>
    </source>
</reference>
<evidence type="ECO:0000313" key="7">
    <source>
        <dbReference type="Proteomes" id="UP000503540"/>
    </source>
</evidence>
<feature type="domain" description="HTH merR-type" evidence="5">
    <location>
        <begin position="5"/>
        <end position="73"/>
    </location>
</feature>
<dbReference type="KEGG" id="nah:F5544_18715"/>
<protein>
    <submittedName>
        <fullName evidence="6">MerR family transcriptional regulator</fullName>
    </submittedName>
</protein>
<dbReference type="Proteomes" id="UP000503540">
    <property type="component" value="Chromosome"/>
</dbReference>
<sequence>MRVSEMSIGEVRHRFGLPASTLHYWERRGLLTPTRRAGIRYYDEDQVCRIALIATCREIGMLGVDEVAAVLHGTDAETDWRAVVRARMSEIDAQIAALRDARGYLEHLTTCRRDRDVHTCPAFRADVENRWPIRASA</sequence>
<dbReference type="RefSeq" id="WP_225729162.1">
    <property type="nucleotide sequence ID" value="NZ_CP046172.1"/>
</dbReference>
<dbReference type="InterPro" id="IPR000551">
    <property type="entry name" value="MerR-type_HTH_dom"/>
</dbReference>
<keyword evidence="1" id="KW-0678">Repressor</keyword>
<keyword evidence="3" id="KW-0238">DNA-binding</keyword>
<dbReference type="GO" id="GO:0003677">
    <property type="term" value="F:DNA binding"/>
    <property type="evidence" value="ECO:0007669"/>
    <property type="project" value="UniProtKB-KW"/>
</dbReference>
<dbReference type="Pfam" id="PF13411">
    <property type="entry name" value="MerR_1"/>
    <property type="match status" value="1"/>
</dbReference>
<gene>
    <name evidence="6" type="ORF">F5544_18715</name>
</gene>
<organism evidence="6 7">
    <name type="scientific">Nocardia arthritidis</name>
    <dbReference type="NCBI Taxonomy" id="228602"/>
    <lineage>
        <taxon>Bacteria</taxon>
        <taxon>Bacillati</taxon>
        <taxon>Actinomycetota</taxon>
        <taxon>Actinomycetes</taxon>
        <taxon>Mycobacteriales</taxon>
        <taxon>Nocardiaceae</taxon>
        <taxon>Nocardia</taxon>
    </lineage>
</organism>
<dbReference type="AlphaFoldDB" id="A0A6G9YEM0"/>
<evidence type="ECO:0000256" key="2">
    <source>
        <dbReference type="ARBA" id="ARBA00023015"/>
    </source>
</evidence>
<dbReference type="PROSITE" id="PS50937">
    <property type="entry name" value="HTH_MERR_2"/>
    <property type="match status" value="1"/>
</dbReference>
<dbReference type="PANTHER" id="PTHR30204:SF69">
    <property type="entry name" value="MERR-FAMILY TRANSCRIPTIONAL REGULATOR"/>
    <property type="match status" value="1"/>
</dbReference>
<dbReference type="InterPro" id="IPR009061">
    <property type="entry name" value="DNA-bd_dom_put_sf"/>
</dbReference>
<keyword evidence="4" id="KW-0804">Transcription</keyword>
<keyword evidence="2" id="KW-0805">Transcription regulation</keyword>
<dbReference type="InterPro" id="IPR047057">
    <property type="entry name" value="MerR_fam"/>
</dbReference>
<dbReference type="Gene3D" id="1.10.1660.10">
    <property type="match status" value="1"/>
</dbReference>
<evidence type="ECO:0000256" key="3">
    <source>
        <dbReference type="ARBA" id="ARBA00023125"/>
    </source>
</evidence>
<accession>A0A6G9YEM0</accession>
<evidence type="ECO:0000313" key="6">
    <source>
        <dbReference type="EMBL" id="QIS11614.1"/>
    </source>
</evidence>
<dbReference type="SUPFAM" id="SSF46955">
    <property type="entry name" value="Putative DNA-binding domain"/>
    <property type="match status" value="1"/>
</dbReference>
<dbReference type="SMART" id="SM00422">
    <property type="entry name" value="HTH_MERR"/>
    <property type="match status" value="1"/>
</dbReference>
<name>A0A6G9YEM0_9NOCA</name>
<keyword evidence="7" id="KW-1185">Reference proteome</keyword>
<dbReference type="EMBL" id="CP046172">
    <property type="protein sequence ID" value="QIS11614.1"/>
    <property type="molecule type" value="Genomic_DNA"/>
</dbReference>
<proteinExistence type="predicted"/>